<evidence type="ECO:0000313" key="2">
    <source>
        <dbReference type="EMBL" id="KGA93738.1"/>
    </source>
</evidence>
<comment type="caution">
    <text evidence="2">The sequence shown here is derived from an EMBL/GenBank/DDBJ whole genome shotgun (WGS) entry which is preliminary data.</text>
</comment>
<dbReference type="AlphaFoldDB" id="A0A094W895"/>
<dbReference type="Gene3D" id="3.30.70.1290">
    <property type="entry name" value="Transposase IS200-like"/>
    <property type="match status" value="1"/>
</dbReference>
<proteinExistence type="predicted"/>
<sequence>MIRKKSFPGIRKKLWGGHLWSPSCFAESCGGAHISVIRQIHRTATPPH</sequence>
<dbReference type="SUPFAM" id="SSF143422">
    <property type="entry name" value="Transposase IS200-like"/>
    <property type="match status" value="1"/>
</dbReference>
<feature type="domain" description="Transposase IS200-like" evidence="1">
    <location>
        <begin position="4"/>
        <end position="39"/>
    </location>
</feature>
<name>A0A094W895_9BACT</name>
<dbReference type="Proteomes" id="UP000029452">
    <property type="component" value="Unassembled WGS sequence"/>
</dbReference>
<dbReference type="EMBL" id="JPGK01000005">
    <property type="protein sequence ID" value="KGA93738.1"/>
    <property type="molecule type" value="Genomic_DNA"/>
</dbReference>
<evidence type="ECO:0000313" key="3">
    <source>
        <dbReference type="Proteomes" id="UP000029452"/>
    </source>
</evidence>
<dbReference type="Pfam" id="PF01797">
    <property type="entry name" value="Y1_Tnp"/>
    <property type="match status" value="1"/>
</dbReference>
<reference evidence="2 3" key="1">
    <citation type="submission" date="2014-06" db="EMBL/GenBank/DDBJ databases">
        <title>Draft genome sequence of iron oxidizing acidophile Leptospirillum ferriphilum DSM14647.</title>
        <authorList>
            <person name="Cardenas J.P."/>
            <person name="Lazcano M."/>
            <person name="Ossandon F.J."/>
            <person name="Corbett M."/>
            <person name="Holmes D.S."/>
            <person name="Watkin E."/>
        </authorList>
    </citation>
    <scope>NUCLEOTIDE SEQUENCE [LARGE SCALE GENOMIC DNA]</scope>
    <source>
        <strain evidence="2 3">DSM 14647</strain>
    </source>
</reference>
<gene>
    <name evidence="2" type="ORF">LptCag_1448</name>
</gene>
<dbReference type="GO" id="GO:0004803">
    <property type="term" value="F:transposase activity"/>
    <property type="evidence" value="ECO:0007669"/>
    <property type="project" value="InterPro"/>
</dbReference>
<evidence type="ECO:0000259" key="1">
    <source>
        <dbReference type="Pfam" id="PF01797"/>
    </source>
</evidence>
<dbReference type="GO" id="GO:0003677">
    <property type="term" value="F:DNA binding"/>
    <property type="evidence" value="ECO:0007669"/>
    <property type="project" value="InterPro"/>
</dbReference>
<accession>A0A094W895</accession>
<dbReference type="InterPro" id="IPR036515">
    <property type="entry name" value="Transposase_17_sf"/>
</dbReference>
<protein>
    <submittedName>
        <fullName evidence="2">Transposase</fullName>
    </submittedName>
</protein>
<dbReference type="GO" id="GO:0006313">
    <property type="term" value="P:DNA transposition"/>
    <property type="evidence" value="ECO:0007669"/>
    <property type="project" value="InterPro"/>
</dbReference>
<dbReference type="InterPro" id="IPR002686">
    <property type="entry name" value="Transposase_17"/>
</dbReference>
<organism evidence="2 3">
    <name type="scientific">Leptospirillum ferriphilum</name>
    <dbReference type="NCBI Taxonomy" id="178606"/>
    <lineage>
        <taxon>Bacteria</taxon>
        <taxon>Pseudomonadati</taxon>
        <taxon>Nitrospirota</taxon>
        <taxon>Nitrospiria</taxon>
        <taxon>Nitrospirales</taxon>
        <taxon>Nitrospiraceae</taxon>
        <taxon>Leptospirillum</taxon>
    </lineage>
</organism>